<evidence type="ECO:0000256" key="7">
    <source>
        <dbReference type="ARBA" id="ARBA00022840"/>
    </source>
</evidence>
<dbReference type="EC" id="2.7.1.67" evidence="3"/>
<dbReference type="Gene3D" id="1.10.1070.11">
    <property type="entry name" value="Phosphatidylinositol 3-/4-kinase, catalytic domain"/>
    <property type="match status" value="1"/>
</dbReference>
<proteinExistence type="inferred from homology"/>
<comment type="catalytic activity">
    <reaction evidence="1">
        <text>a 1,2-diacyl-sn-glycero-3-phospho-(1D-myo-inositol) + ATP = a 1,2-diacyl-sn-glycero-3-phospho-(1D-myo-inositol 4-phosphate) + ADP + H(+)</text>
        <dbReference type="Rhea" id="RHEA:19877"/>
        <dbReference type="ChEBI" id="CHEBI:15378"/>
        <dbReference type="ChEBI" id="CHEBI:30616"/>
        <dbReference type="ChEBI" id="CHEBI:57880"/>
        <dbReference type="ChEBI" id="CHEBI:58178"/>
        <dbReference type="ChEBI" id="CHEBI:456216"/>
        <dbReference type="EC" id="2.7.1.67"/>
    </reaction>
</comment>
<dbReference type="PROSITE" id="PS51545">
    <property type="entry name" value="PIK_HELICAL"/>
    <property type="match status" value="1"/>
</dbReference>
<organism evidence="10 11">
    <name type="scientific">Microbotryum intermedium</name>
    <dbReference type="NCBI Taxonomy" id="269621"/>
    <lineage>
        <taxon>Eukaryota</taxon>
        <taxon>Fungi</taxon>
        <taxon>Dikarya</taxon>
        <taxon>Basidiomycota</taxon>
        <taxon>Pucciniomycotina</taxon>
        <taxon>Microbotryomycetes</taxon>
        <taxon>Microbotryales</taxon>
        <taxon>Microbotryaceae</taxon>
        <taxon>Microbotryum</taxon>
    </lineage>
</organism>
<name>A0A238F571_9BASI</name>
<dbReference type="PROSITE" id="PS00916">
    <property type="entry name" value="PI3_4_KINASE_2"/>
    <property type="match status" value="1"/>
</dbReference>
<protein>
    <recommendedName>
        <fullName evidence="3">1-phosphatidylinositol 4-kinase</fullName>
        <ecNumber evidence="3">2.7.1.67</ecNumber>
    </recommendedName>
</protein>
<dbReference type="GO" id="GO:0048015">
    <property type="term" value="P:phosphatidylinositol-mediated signaling"/>
    <property type="evidence" value="ECO:0007669"/>
    <property type="project" value="TreeGrafter"/>
</dbReference>
<comment type="similarity">
    <text evidence="2">Belongs to the PI3/PI4-kinase family. Type III PI4K subfamily.</text>
</comment>
<dbReference type="InterPro" id="IPR018936">
    <property type="entry name" value="PI3/4_kinase_CS"/>
</dbReference>
<keyword evidence="6" id="KW-0418">Kinase</keyword>
<dbReference type="InterPro" id="IPR045495">
    <property type="entry name" value="PI4K_N"/>
</dbReference>
<dbReference type="InterPro" id="IPR000403">
    <property type="entry name" value="PI3/4_kinase_cat_dom"/>
</dbReference>
<dbReference type="InterPro" id="IPR015433">
    <property type="entry name" value="PI3/4_kinase"/>
</dbReference>
<dbReference type="GO" id="GO:0005886">
    <property type="term" value="C:plasma membrane"/>
    <property type="evidence" value="ECO:0007669"/>
    <property type="project" value="TreeGrafter"/>
</dbReference>
<evidence type="ECO:0000313" key="11">
    <source>
        <dbReference type="Proteomes" id="UP000198372"/>
    </source>
</evidence>
<dbReference type="GO" id="GO:0005737">
    <property type="term" value="C:cytoplasm"/>
    <property type="evidence" value="ECO:0007669"/>
    <property type="project" value="TreeGrafter"/>
</dbReference>
<evidence type="ECO:0000256" key="4">
    <source>
        <dbReference type="ARBA" id="ARBA00022679"/>
    </source>
</evidence>
<keyword evidence="7" id="KW-0067">ATP-binding</keyword>
<dbReference type="SMART" id="SM00146">
    <property type="entry name" value="PI3Kc"/>
    <property type="match status" value="1"/>
</dbReference>
<dbReference type="Gene3D" id="1.25.40.70">
    <property type="entry name" value="Phosphatidylinositol 3-kinase, accessory domain (PIK)"/>
    <property type="match status" value="1"/>
</dbReference>
<sequence length="1934" mass="213771">MDYLDSNLHSAILSSLAANLASSSTHDDVHLLTESFAGIEPVTNGVIGGVLNRINGDSSAQTDAHTLITLSQVDGIIAFCEYAAKAPANADNLNRLLVLIQGAPNWQLETAVGVQGRAGSSKRNEHEPSSAEFKRGLSSAVAQDYAPGDQLAYSLVSAALIVAGASPNERTTALGVLSEFHKSLLAAIERSKGHRIIGYLLPALNGARRAVGNSPFPWTVQDGLPLTPEPSRDLVESVVAAIAYEWDPSTEGGRVALATLQQYDTSMKGLSPGLVALVQIEFELAYWTSAIVSPIKAGGGWQALLEGDPASITTGAQAAYASATRAHGTFENTYAVLERMDGEYPPDPYAFDVLLSSLKLAVVATIATGSPTQILAKLFEDLLTHPATVVDEPLQTGAVESLRVFAHAFPSTLPTAVNTIRNFISSPSPVLEQSGVLTPSSTMIAASACYASLIDLSKNPALRESAIQSLLNHFAVPEREPLVRQGEVVASDAKSIRSLQGTMSDPIKVSVSSNVVHAVARLALVFKDDQITRLVTSMLLQRLVGTNPVVDGAILYELSELATIVDADTFADILAGISRISKHAKQDEAMSQTVLNAQTRLAIAASSRQKFHVKYLTETLTLFVEQGGAGDRKTTASERAAGLLNLVPILDVFLTGAKFDPRQDLDVSLVSLFRSTWYLIVLSGFVSNPSRIAEWQRAALVRIAQRTPGLLRGVKDDFVATELDFNPILRIKEHVLSPDAARQELAAVLPSAASSARSLPASQVVFLLTVLRIESLRAEAGEPSIVLSYFHVEGINENPQLYALMTLIAEHVNNTFVSRLSQLVTGHTMDPAVYHEVREILLQCCHTLGKVRTTAIRYLNELFTSFPSLLCSGEVVTTMLELLTVTRRACLAEFVDEYTPLFRFHSNRANFDVILPDDYSIRNNVLSELHRYARSWLKAGLTRAPSEMRGLLQDYIDGTELAPSSTSLKAFADDEMGKSVAIDLIRMPPSNAREASLPAWGEWRADNSANFARTFGAKSFFGGEASSTADTSRGAILDELEALTEQLDQHKMHVKLVDIRALLYRSGGHLVKARSPDPDILQHLVHLPARIFTDVVMELATEVWTWVVDARPELEPRLMVEVAEAWQSTIQRRQGLFSDEVNRKNPLDVPTEFTPTDKDYMTKEFIHATRLLQPHMTLLQFLSSRFQAFRYRDTDLVHACMRILKRSTDAAKLWSTHQLAREIRMRMLSFGFCVLQGSELESAVEYNFRHSLYEAAMTWFELAPGWTYGSNRIQLKADLQAMEELHSTIKSDKPAYDYILSASRSRFASGLPHNLSTATASSLQTQRQQLLLALLENELDRLKLWANPLLDPKRGAVPTPRSTASDANWVRMANIAWSHWPGVAVQLPERTKLPAVTAEVTRLVRSDPLRAQHIPEALQYFIGDTISPEAKRHLRVLLFWAPVPVISALRFLFPRFEGDPILLQYALRVLEHHPVEITFFYIPQVVQALRSDDLGYAERFIFETSKISQLFCHQIIWNMKANAYRGDDGDVEDPMKPTLDRMVDMIVSSLSGDAKYFFQREFAFFDEVTSISAKLKPYIKSPKHEKKAKIDEEMTKIKVDVGVYLPSNPDGVVVDIDRKSGRPLQSHAKAPFMATFKVRRDHKGSATANLNAQDALIEDEESSGHVQTKSFDTWQAAIFKVGDDCRQDVLALQIIAMHKNIFTALGLDLLVTPYRVTATGPGCGVIDVIPNATSRDEMGRAKVNDLKSFFVLKFGSPDGIDFQRARNNFIQSMAAYSLLCYIVQIKDRHNGNIMIDGKGCITHIDFGFLFDIGPGGVKFEPSSFKLSHEMMVLMGGKDSVGYRHFSELTVKSFLACRPYAQQIVDTARLMLAAEFPSFKGEPTMQRLTERFRLDLREDEAAEYMKGVIANAHENPRSIVYDIFQEKTNGIPYVR</sequence>
<dbReference type="InterPro" id="IPR011009">
    <property type="entry name" value="Kinase-like_dom_sf"/>
</dbReference>
<dbReference type="InterPro" id="IPR001263">
    <property type="entry name" value="PI3K_accessory_dom"/>
</dbReference>
<keyword evidence="5" id="KW-0547">Nucleotide-binding</keyword>
<dbReference type="GO" id="GO:0005524">
    <property type="term" value="F:ATP binding"/>
    <property type="evidence" value="ECO:0007669"/>
    <property type="project" value="UniProtKB-KW"/>
</dbReference>
<dbReference type="Proteomes" id="UP000198372">
    <property type="component" value="Unassembled WGS sequence"/>
</dbReference>
<evidence type="ECO:0000256" key="6">
    <source>
        <dbReference type="ARBA" id="ARBA00022777"/>
    </source>
</evidence>
<dbReference type="OrthoDB" id="10264149at2759"/>
<dbReference type="InterPro" id="IPR036940">
    <property type="entry name" value="PI3/4_kinase_cat_sf"/>
</dbReference>
<dbReference type="GO" id="GO:0046854">
    <property type="term" value="P:phosphatidylinositol phosphate biosynthetic process"/>
    <property type="evidence" value="ECO:0007669"/>
    <property type="project" value="InterPro"/>
</dbReference>
<dbReference type="InterPro" id="IPR016024">
    <property type="entry name" value="ARM-type_fold"/>
</dbReference>
<evidence type="ECO:0000259" key="8">
    <source>
        <dbReference type="PROSITE" id="PS50290"/>
    </source>
</evidence>
<dbReference type="Gene3D" id="3.30.1010.10">
    <property type="entry name" value="Phosphatidylinositol 3-kinase Catalytic Subunit, Chain A, domain 4"/>
    <property type="match status" value="1"/>
</dbReference>
<dbReference type="PANTHER" id="PTHR10048">
    <property type="entry name" value="PHOSPHATIDYLINOSITOL KINASE"/>
    <property type="match status" value="1"/>
</dbReference>
<dbReference type="PANTHER" id="PTHR10048:SF15">
    <property type="entry name" value="PHOSPHATIDYLINOSITOL 4-KINASE ALPHA"/>
    <property type="match status" value="1"/>
</dbReference>
<dbReference type="PROSITE" id="PS50290">
    <property type="entry name" value="PI3_4_KINASE_3"/>
    <property type="match status" value="1"/>
</dbReference>
<dbReference type="SMART" id="SM00145">
    <property type="entry name" value="PI3Ka"/>
    <property type="match status" value="1"/>
</dbReference>
<dbReference type="FunFam" id="1.10.1070.11:FF:000012">
    <property type="entry name" value="Phosphatidylinositol 4-kinase alpha 1"/>
    <property type="match status" value="1"/>
</dbReference>
<gene>
    <name evidence="10" type="ORF">BQ2448_5580</name>
</gene>
<evidence type="ECO:0000256" key="2">
    <source>
        <dbReference type="ARBA" id="ARBA00006209"/>
    </source>
</evidence>
<dbReference type="SUPFAM" id="SSF56112">
    <property type="entry name" value="Protein kinase-like (PK-like)"/>
    <property type="match status" value="1"/>
</dbReference>
<dbReference type="GO" id="GO:0004430">
    <property type="term" value="F:1-phosphatidylinositol 4-kinase activity"/>
    <property type="evidence" value="ECO:0007669"/>
    <property type="project" value="UniProtKB-EC"/>
</dbReference>
<feature type="domain" description="PI3K/PI4K catalytic" evidence="8">
    <location>
        <begin position="1650"/>
        <end position="1916"/>
    </location>
</feature>
<evidence type="ECO:0000259" key="9">
    <source>
        <dbReference type="PROSITE" id="PS51545"/>
    </source>
</evidence>
<dbReference type="Pfam" id="PF19274">
    <property type="entry name" value="PI4K_N"/>
    <property type="match status" value="3"/>
</dbReference>
<evidence type="ECO:0000256" key="3">
    <source>
        <dbReference type="ARBA" id="ARBA00012169"/>
    </source>
</evidence>
<dbReference type="FunFam" id="3.30.1010.10:FF:000014">
    <property type="entry name" value="Phosphatidylinositol 4-kinase STT4"/>
    <property type="match status" value="1"/>
</dbReference>
<reference evidence="11" key="1">
    <citation type="submission" date="2016-09" db="EMBL/GenBank/DDBJ databases">
        <authorList>
            <person name="Jeantristanb JTB J.-T."/>
            <person name="Ricardo R."/>
        </authorList>
    </citation>
    <scope>NUCLEOTIDE SEQUENCE [LARGE SCALE GENOMIC DNA]</scope>
</reference>
<dbReference type="PROSITE" id="PS00915">
    <property type="entry name" value="PI3_4_KINASE_1"/>
    <property type="match status" value="1"/>
</dbReference>
<dbReference type="Pfam" id="PF00613">
    <property type="entry name" value="PI3Ka"/>
    <property type="match status" value="1"/>
</dbReference>
<dbReference type="Pfam" id="PF00454">
    <property type="entry name" value="PI3_PI4_kinase"/>
    <property type="match status" value="1"/>
</dbReference>
<dbReference type="SUPFAM" id="SSF48371">
    <property type="entry name" value="ARM repeat"/>
    <property type="match status" value="2"/>
</dbReference>
<dbReference type="STRING" id="269621.A0A238F571"/>
<dbReference type="InterPro" id="IPR042236">
    <property type="entry name" value="PI3K_accessory_sf"/>
</dbReference>
<keyword evidence="4" id="KW-0808">Transferase</keyword>
<dbReference type="FunFam" id="1.25.40.70:FF:000011">
    <property type="entry name" value="Phosphatidylinositol 4-kinase alpha"/>
    <property type="match status" value="1"/>
</dbReference>
<feature type="domain" description="PIK helical" evidence="9">
    <location>
        <begin position="1359"/>
        <end position="1545"/>
    </location>
</feature>
<dbReference type="CDD" id="cd05167">
    <property type="entry name" value="PI4Kc_III_alpha"/>
    <property type="match status" value="1"/>
</dbReference>
<accession>A0A238F571</accession>
<evidence type="ECO:0000313" key="10">
    <source>
        <dbReference type="EMBL" id="SCV66934.1"/>
    </source>
</evidence>
<dbReference type="EMBL" id="FMSP01000001">
    <property type="protein sequence ID" value="SCV66934.1"/>
    <property type="molecule type" value="Genomic_DNA"/>
</dbReference>
<keyword evidence="11" id="KW-1185">Reference proteome</keyword>
<evidence type="ECO:0000256" key="5">
    <source>
        <dbReference type="ARBA" id="ARBA00022741"/>
    </source>
</evidence>
<evidence type="ECO:0000256" key="1">
    <source>
        <dbReference type="ARBA" id="ARBA00001686"/>
    </source>
</evidence>